<organism evidence="7 8">
    <name type="scientific">Clunio marinus</name>
    <dbReference type="NCBI Taxonomy" id="568069"/>
    <lineage>
        <taxon>Eukaryota</taxon>
        <taxon>Metazoa</taxon>
        <taxon>Ecdysozoa</taxon>
        <taxon>Arthropoda</taxon>
        <taxon>Hexapoda</taxon>
        <taxon>Insecta</taxon>
        <taxon>Pterygota</taxon>
        <taxon>Neoptera</taxon>
        <taxon>Endopterygota</taxon>
        <taxon>Diptera</taxon>
        <taxon>Nematocera</taxon>
        <taxon>Chironomoidea</taxon>
        <taxon>Chironomidae</taxon>
        <taxon>Clunio</taxon>
    </lineage>
</organism>
<dbReference type="PRINTS" id="PR00135">
    <property type="entry name" value="LYZLACT"/>
</dbReference>
<dbReference type="STRING" id="568069.A0A1J1IZN2"/>
<comment type="catalytic activity">
    <reaction evidence="1">
        <text>Hydrolysis of (1-&gt;4)-beta-linkages between N-acetylmuramic acid and N-acetyl-D-glucosamine residues in a peptidoglycan and between N-acetyl-D-glucosamine residues in chitodextrins.</text>
        <dbReference type="EC" id="3.2.1.17"/>
    </reaction>
</comment>
<keyword evidence="4" id="KW-1015">Disulfide bond</keyword>
<reference evidence="7 8" key="1">
    <citation type="submission" date="2015-04" db="EMBL/GenBank/DDBJ databases">
        <authorList>
            <person name="Syromyatnikov M.Y."/>
            <person name="Popov V.N."/>
        </authorList>
    </citation>
    <scope>NUCLEOTIDE SEQUENCE [LARGE SCALE GENOMIC DNA]</scope>
</reference>
<evidence type="ECO:0000256" key="5">
    <source>
        <dbReference type="ARBA" id="ARBA00023295"/>
    </source>
</evidence>
<dbReference type="AlphaFoldDB" id="A0A1J1IZN2"/>
<name>A0A1J1IZN2_9DIPT</name>
<dbReference type="GO" id="GO:0042742">
    <property type="term" value="P:defense response to bacterium"/>
    <property type="evidence" value="ECO:0007669"/>
    <property type="project" value="UniProtKB-KW"/>
</dbReference>
<dbReference type="EMBL" id="CVRI01000064">
    <property type="protein sequence ID" value="CRL05170.1"/>
    <property type="molecule type" value="Genomic_DNA"/>
</dbReference>
<dbReference type="InterPro" id="IPR023346">
    <property type="entry name" value="Lysozyme-like_dom_sf"/>
</dbReference>
<dbReference type="SUPFAM" id="SSF53955">
    <property type="entry name" value="Lysozyme-like"/>
    <property type="match status" value="1"/>
</dbReference>
<keyword evidence="3" id="KW-0081">Bacteriolytic enzyme</keyword>
<keyword evidence="5" id="KW-0326">Glycosidase</keyword>
<dbReference type="Gene3D" id="1.10.530.10">
    <property type="match status" value="1"/>
</dbReference>
<evidence type="ECO:0000256" key="1">
    <source>
        <dbReference type="ARBA" id="ARBA00000632"/>
    </source>
</evidence>
<proteinExistence type="inferred from homology"/>
<dbReference type="PROSITE" id="PS51348">
    <property type="entry name" value="GLYCOSYL_HYDROL_F22_2"/>
    <property type="match status" value="1"/>
</dbReference>
<dbReference type="OrthoDB" id="17373at2759"/>
<evidence type="ECO:0000256" key="6">
    <source>
        <dbReference type="RuleBase" id="RU004440"/>
    </source>
</evidence>
<sequence>MRGGGVALYVKEGIKAKIINKSRSNSKIEYLFIEIMGANNAKICVGVVSFFVYGVRQWNSLPGDLRSISAMSAFRIYEFCDLARKLHCDHGFNRNTLPDWMCLIQAESSYNSKAVGPPNNDGSRDYGLWQINDRYWCKNELLDDNLADDVVCVRKIHQRHGYNAWYGWIKSCKGKALPNTEKCF</sequence>
<evidence type="ECO:0000256" key="4">
    <source>
        <dbReference type="ARBA" id="ARBA00023157"/>
    </source>
</evidence>
<keyword evidence="3" id="KW-0929">Antimicrobial</keyword>
<dbReference type="GO" id="GO:0031640">
    <property type="term" value="P:killing of cells of another organism"/>
    <property type="evidence" value="ECO:0007669"/>
    <property type="project" value="UniProtKB-KW"/>
</dbReference>
<comment type="similarity">
    <text evidence="6">Belongs to the glycosyl hydrolase 22 family.</text>
</comment>
<keyword evidence="8" id="KW-1185">Reference proteome</keyword>
<dbReference type="PANTHER" id="PTHR11407">
    <property type="entry name" value="LYSOZYME C"/>
    <property type="match status" value="1"/>
</dbReference>
<evidence type="ECO:0000313" key="7">
    <source>
        <dbReference type="EMBL" id="CRL05170.1"/>
    </source>
</evidence>
<evidence type="ECO:0000313" key="8">
    <source>
        <dbReference type="Proteomes" id="UP000183832"/>
    </source>
</evidence>
<dbReference type="CDD" id="cd16899">
    <property type="entry name" value="LYZ_C_invert"/>
    <property type="match status" value="1"/>
</dbReference>
<protein>
    <recommendedName>
        <fullName evidence="2">lysozyme</fullName>
        <ecNumber evidence="2">3.2.1.17</ecNumber>
    </recommendedName>
</protein>
<dbReference type="Proteomes" id="UP000183832">
    <property type="component" value="Unassembled WGS sequence"/>
</dbReference>
<dbReference type="SMART" id="SM00263">
    <property type="entry name" value="LYZ1"/>
    <property type="match status" value="1"/>
</dbReference>
<dbReference type="InterPro" id="IPR001916">
    <property type="entry name" value="Glyco_hydro_22"/>
</dbReference>
<evidence type="ECO:0000256" key="3">
    <source>
        <dbReference type="ARBA" id="ARBA00022638"/>
    </source>
</evidence>
<dbReference type="PANTHER" id="PTHR11407:SF63">
    <property type="entry name" value="LYSOZYME C"/>
    <property type="match status" value="1"/>
</dbReference>
<evidence type="ECO:0000256" key="2">
    <source>
        <dbReference type="ARBA" id="ARBA00012732"/>
    </source>
</evidence>
<keyword evidence="5" id="KW-0378">Hydrolase</keyword>
<gene>
    <name evidence="7" type="primary">similar to Lysozyme c-1</name>
    <name evidence="7" type="ORF">CLUMA_CG018102</name>
</gene>
<accession>A0A1J1IZN2</accession>
<dbReference type="GO" id="GO:0003796">
    <property type="term" value="F:lysozyme activity"/>
    <property type="evidence" value="ECO:0007669"/>
    <property type="project" value="UniProtKB-EC"/>
</dbReference>
<dbReference type="Pfam" id="PF00062">
    <property type="entry name" value="Lys"/>
    <property type="match status" value="1"/>
</dbReference>
<dbReference type="EC" id="3.2.1.17" evidence="2"/>